<dbReference type="EMBL" id="CP121689">
    <property type="protein sequence ID" value="WZL76809.1"/>
    <property type="molecule type" value="Genomic_DNA"/>
</dbReference>
<dbReference type="SMART" id="SM00934">
    <property type="entry name" value="OMPdecase"/>
    <property type="match status" value="1"/>
</dbReference>
<dbReference type="PANTHER" id="PTHR43375:SF1">
    <property type="entry name" value="OROTIDINE 5'-PHOSPHATE DECARBOXYLASE"/>
    <property type="match status" value="1"/>
</dbReference>
<evidence type="ECO:0000256" key="3">
    <source>
        <dbReference type="ARBA" id="ARBA00022793"/>
    </source>
</evidence>
<dbReference type="HAMAP" id="MF_01215">
    <property type="entry name" value="OMPdecase_type2"/>
    <property type="match status" value="1"/>
</dbReference>
<accession>A0ABZ2YCT9</accession>
<evidence type="ECO:0000256" key="6">
    <source>
        <dbReference type="ARBA" id="ARBA00049157"/>
    </source>
</evidence>
<keyword evidence="5 7" id="KW-0456">Lyase</keyword>
<evidence type="ECO:0000256" key="5">
    <source>
        <dbReference type="ARBA" id="ARBA00023239"/>
    </source>
</evidence>
<evidence type="ECO:0000256" key="7">
    <source>
        <dbReference type="HAMAP-Rule" id="MF_01215"/>
    </source>
</evidence>
<dbReference type="SUPFAM" id="SSF51366">
    <property type="entry name" value="Ribulose-phoshate binding barrel"/>
    <property type="match status" value="1"/>
</dbReference>
<dbReference type="CDD" id="cd04725">
    <property type="entry name" value="OMP_decarboxylase_like"/>
    <property type="match status" value="1"/>
</dbReference>
<evidence type="ECO:0000259" key="8">
    <source>
        <dbReference type="SMART" id="SM00934"/>
    </source>
</evidence>
<dbReference type="PROSITE" id="PS00156">
    <property type="entry name" value="OMPDECASE"/>
    <property type="match status" value="1"/>
</dbReference>
<organism evidence="9 10">
    <name type="scientific">Thermatribacter velox</name>
    <dbReference type="NCBI Taxonomy" id="3039681"/>
    <lineage>
        <taxon>Bacteria</taxon>
        <taxon>Pseudomonadati</taxon>
        <taxon>Atribacterota</taxon>
        <taxon>Atribacteria</taxon>
        <taxon>Atribacterales</taxon>
        <taxon>Thermatribacteraceae</taxon>
        <taxon>Thermatribacter</taxon>
    </lineage>
</organism>
<dbReference type="InterPro" id="IPR018089">
    <property type="entry name" value="OMPdecase_AS"/>
</dbReference>
<sequence>MNFADQVCKVVEMKGPLVVGMDPHLELLPPYLLEKWLRERGNNLQALAYCVMEFGELIIEAIHDIVGFVKFQMAFYELLGVPGLMVLKNLVDRAREKGLTVILDGKRNDIASTAACYARAYLSGIEYPLERSIPSFWDVDALTVNPYFGEDGLTPFFEEAKKVNKGLFVVCRTTNPSAPFLQDEGREEKVYFKVARLVERMGEKTIGDSGFSSAGIVVGATYPEDLRMLRTEFPSLLFLIPGVGAQGGGLEPLRFAFRDDGMGALVNVSRGVLFAYRESGNSDGRGFERLARAKSIDYQERLRELQR</sequence>
<comment type="catalytic activity">
    <reaction evidence="6 7">
        <text>orotidine 5'-phosphate + H(+) = UMP + CO2</text>
        <dbReference type="Rhea" id="RHEA:11596"/>
        <dbReference type="ChEBI" id="CHEBI:15378"/>
        <dbReference type="ChEBI" id="CHEBI:16526"/>
        <dbReference type="ChEBI" id="CHEBI:57538"/>
        <dbReference type="ChEBI" id="CHEBI:57865"/>
        <dbReference type="EC" id="4.1.1.23"/>
    </reaction>
</comment>
<dbReference type="GO" id="GO:0004590">
    <property type="term" value="F:orotidine-5'-phosphate decarboxylase activity"/>
    <property type="evidence" value="ECO:0007669"/>
    <property type="project" value="UniProtKB-EC"/>
</dbReference>
<dbReference type="NCBIfam" id="TIGR02127">
    <property type="entry name" value="pyrF_sub2"/>
    <property type="match status" value="1"/>
</dbReference>
<keyword evidence="3 7" id="KW-0210">Decarboxylase</keyword>
<keyword evidence="4 7" id="KW-0665">Pyrimidine biosynthesis</keyword>
<dbReference type="Pfam" id="PF00215">
    <property type="entry name" value="OMPdecase"/>
    <property type="match status" value="1"/>
</dbReference>
<feature type="domain" description="Orotidine 5'-phosphate decarboxylase" evidence="8">
    <location>
        <begin position="16"/>
        <end position="285"/>
    </location>
</feature>
<dbReference type="InterPro" id="IPR011995">
    <property type="entry name" value="OMPdecase_type-2"/>
</dbReference>
<dbReference type="PANTHER" id="PTHR43375">
    <property type="entry name" value="OROTIDINE 5'-PHOSPHATE DECARBOXYLASE"/>
    <property type="match status" value="1"/>
</dbReference>
<dbReference type="InterPro" id="IPR001754">
    <property type="entry name" value="OMPdeCOase_dom"/>
</dbReference>
<feature type="active site" description="Proton donor" evidence="7">
    <location>
        <position position="106"/>
    </location>
</feature>
<evidence type="ECO:0000313" key="10">
    <source>
        <dbReference type="Proteomes" id="UP001461341"/>
    </source>
</evidence>
<dbReference type="Proteomes" id="UP001461341">
    <property type="component" value="Chromosome"/>
</dbReference>
<name>A0ABZ2YCT9_9BACT</name>
<keyword evidence="10" id="KW-1185">Reference proteome</keyword>
<dbReference type="InterPro" id="IPR011060">
    <property type="entry name" value="RibuloseP-bd_barrel"/>
</dbReference>
<comment type="pathway">
    <text evidence="1 7">Pyrimidine metabolism; UMP biosynthesis via de novo pathway; UMP from orotate: step 2/2.</text>
</comment>
<dbReference type="RefSeq" id="WP_369018973.1">
    <property type="nucleotide sequence ID" value="NZ_CP121689.1"/>
</dbReference>
<evidence type="ECO:0000256" key="1">
    <source>
        <dbReference type="ARBA" id="ARBA00004861"/>
    </source>
</evidence>
<dbReference type="EC" id="4.1.1.23" evidence="7"/>
<proteinExistence type="inferred from homology"/>
<reference evidence="9 10" key="1">
    <citation type="submission" date="2023-03" db="EMBL/GenBank/DDBJ databases">
        <title>Novel Species.</title>
        <authorList>
            <person name="Ma S."/>
        </authorList>
    </citation>
    <scope>NUCLEOTIDE SEQUENCE [LARGE SCALE GENOMIC DNA]</scope>
    <source>
        <strain evidence="9 10">B11</strain>
    </source>
</reference>
<evidence type="ECO:0000313" key="9">
    <source>
        <dbReference type="EMBL" id="WZL76809.1"/>
    </source>
</evidence>
<evidence type="ECO:0000256" key="4">
    <source>
        <dbReference type="ARBA" id="ARBA00022975"/>
    </source>
</evidence>
<gene>
    <name evidence="7 9" type="primary">pyrF</name>
    <name evidence="9" type="ORF">QBE54_03520</name>
</gene>
<comment type="similarity">
    <text evidence="2 7">Belongs to the OMP decarboxylase family. Type 2 subfamily.</text>
</comment>
<dbReference type="Gene3D" id="3.20.20.70">
    <property type="entry name" value="Aldolase class I"/>
    <property type="match status" value="1"/>
</dbReference>
<protein>
    <recommendedName>
        <fullName evidence="7">Orotidine 5'-phosphate decarboxylase</fullName>
        <ecNumber evidence="7">4.1.1.23</ecNumber>
    </recommendedName>
    <alternativeName>
        <fullName evidence="7">OMP decarboxylase</fullName>
        <shortName evidence="7">OMPDCase</shortName>
        <shortName evidence="7">OMPdecase</shortName>
    </alternativeName>
</protein>
<dbReference type="InterPro" id="IPR013785">
    <property type="entry name" value="Aldolase_TIM"/>
</dbReference>
<evidence type="ECO:0000256" key="2">
    <source>
        <dbReference type="ARBA" id="ARBA00008847"/>
    </source>
</evidence>